<proteinExistence type="predicted"/>
<dbReference type="RefSeq" id="WP_013176295.1">
    <property type="nucleotide sequence ID" value="NC_014220.1"/>
</dbReference>
<dbReference type="HOGENOM" id="CLU_943119_0_0_9"/>
<reference evidence="1 2" key="2">
    <citation type="journal article" date="2010" name="Stand. Genomic Sci.">
        <title>Complete genome sequence of Syntrophothermus lipocalidus type strain (TGB-C1).</title>
        <authorList>
            <person name="Djao O.D."/>
            <person name="Zhang X."/>
            <person name="Lucas S."/>
            <person name="Lapidus A."/>
            <person name="Del Rio T.G."/>
            <person name="Nolan M."/>
            <person name="Tice H."/>
            <person name="Cheng J.F."/>
            <person name="Han C."/>
            <person name="Tapia R."/>
            <person name="Goodwin L."/>
            <person name="Pitluck S."/>
            <person name="Liolios K."/>
            <person name="Ivanova N."/>
            <person name="Mavromatis K."/>
            <person name="Mikhailova N."/>
            <person name="Ovchinnikova G."/>
            <person name="Pati A."/>
            <person name="Brambilla E."/>
            <person name="Chen A."/>
            <person name="Palaniappan K."/>
            <person name="Land M."/>
            <person name="Hauser L."/>
            <person name="Chang Y.J."/>
            <person name="Jeffries C.D."/>
            <person name="Rohde M."/>
            <person name="Sikorski J."/>
            <person name="Spring S."/>
            <person name="Goker M."/>
            <person name="Detter J.C."/>
            <person name="Woyke T."/>
            <person name="Bristow J."/>
            <person name="Eisen J.A."/>
            <person name="Markowitz V."/>
            <person name="Hugenholtz P."/>
            <person name="Kyrpides N.C."/>
            <person name="Klenk H.P."/>
        </authorList>
    </citation>
    <scope>NUCLEOTIDE SEQUENCE [LARGE SCALE GENOMIC DNA]</scope>
    <source>
        <strain evidence="2">DSM 12680 / TGB-C1</strain>
    </source>
</reference>
<name>D7CJ15_SYNLT</name>
<evidence type="ECO:0000313" key="2">
    <source>
        <dbReference type="Proteomes" id="UP000000378"/>
    </source>
</evidence>
<sequence length="295" mass="33958">MGWFDFLTGKKAKQGDARPFIKSYLEENWEDLLADWTEMIEEATSLGAVFDKKEMMRKEVQALAEKISAILKDNDLRPPANLSGLIREEINEKMLSEARPVIREFVAGYRKPGIPWPQEIDIPWQDMGKLETALAEKGVDLSLLQYDTSEEKIRSLLDKYGIRKRPSFQDAEAWARTFSYSNEDIVALKAALKRDNIYLQAVEHCLGNLRALVKDELVSMQDDWFESSFRKVNPGLPEKPSKMQWVAAYVKTFFQDRSYLGHLQRLAAKHGVTFSNEELEKMVSSEIEVQKISRS</sequence>
<organism evidence="1 2">
    <name type="scientific">Syntrophothermus lipocalidus (strain DSM 12680 / TGB-C1)</name>
    <dbReference type="NCBI Taxonomy" id="643648"/>
    <lineage>
        <taxon>Bacteria</taxon>
        <taxon>Bacillati</taxon>
        <taxon>Bacillota</taxon>
        <taxon>Clostridia</taxon>
        <taxon>Eubacteriales</taxon>
        <taxon>Syntrophomonadaceae</taxon>
        <taxon>Syntrophothermus</taxon>
    </lineage>
</organism>
<dbReference type="AlphaFoldDB" id="D7CJ15"/>
<protein>
    <submittedName>
        <fullName evidence="1">Uncharacterized protein</fullName>
    </submittedName>
</protein>
<reference evidence="2" key="1">
    <citation type="journal article" date="2010" name="Stand. Genomic Sci.">
        <title>Complete genome sequence of Syntrophothermus lipocalidus type strain (TGB-C1T).</title>
        <authorList>
            <consortium name="US DOE Joint Genome Institute (JGI-PGF)"/>
            <person name="Djao O."/>
            <person name="Zhang X."/>
            <person name="Lucas S."/>
            <person name="Lapidus A."/>
            <person name="Glavina Del Rio T."/>
            <person name="Nolan M."/>
            <person name="Tice H."/>
            <person name="Cheng J."/>
            <person name="Han C."/>
            <person name="Tapia R."/>
            <person name="Goodwin L."/>
            <person name="Pitluck S."/>
            <person name="Liolios K."/>
            <person name="Ivanova N."/>
            <person name="Mavromatis K."/>
            <person name="Mikhailova N."/>
            <person name="Ovchinnikova G."/>
            <person name="Pati A."/>
            <person name="Brambilla E."/>
            <person name="Chen A."/>
            <person name="Palaniappan K."/>
            <person name="Land M."/>
            <person name="Hauser L."/>
            <person name="Chang Y."/>
            <person name="Jeffries C."/>
            <person name="Rohde M."/>
            <person name="Sikorski J."/>
            <person name="Spring S."/>
            <person name="Goker M."/>
            <person name="Detter J."/>
            <person name="Woyke T."/>
            <person name="Bristow J."/>
            <person name="Eisen J."/>
            <person name="Markowitz V."/>
            <person name="Hugenholtz P."/>
            <person name="Kyrpides N."/>
            <person name="Klenk H."/>
        </authorList>
    </citation>
    <scope>NUCLEOTIDE SEQUENCE [LARGE SCALE GENOMIC DNA]</scope>
    <source>
        <strain evidence="2">DSM 12680 / TGB-C1</strain>
    </source>
</reference>
<dbReference type="Proteomes" id="UP000000378">
    <property type="component" value="Chromosome"/>
</dbReference>
<dbReference type="EMBL" id="CP002048">
    <property type="protein sequence ID" value="ADI02893.1"/>
    <property type="molecule type" value="Genomic_DNA"/>
</dbReference>
<accession>D7CJ15</accession>
<keyword evidence="2" id="KW-1185">Reference proteome</keyword>
<dbReference type="KEGG" id="slp:Slip_2151"/>
<gene>
    <name evidence="1" type="ordered locus">Slip_2151</name>
</gene>
<evidence type="ECO:0000313" key="1">
    <source>
        <dbReference type="EMBL" id="ADI02893.1"/>
    </source>
</evidence>